<dbReference type="Pfam" id="PF14304">
    <property type="entry name" value="CSTF_C"/>
    <property type="match status" value="1"/>
</dbReference>
<dbReference type="STRING" id="91928.A0A0D1YL28"/>
<feature type="domain" description="RRM" evidence="3">
    <location>
        <begin position="7"/>
        <end position="85"/>
    </location>
</feature>
<dbReference type="InterPro" id="IPR012677">
    <property type="entry name" value="Nucleotide-bd_a/b_plait_sf"/>
</dbReference>
<dbReference type="GO" id="GO:0003729">
    <property type="term" value="F:mRNA binding"/>
    <property type="evidence" value="ECO:0007669"/>
    <property type="project" value="TreeGrafter"/>
</dbReference>
<dbReference type="OrthoDB" id="272703at2759"/>
<dbReference type="GeneID" id="27332889"/>
<dbReference type="GO" id="GO:0005847">
    <property type="term" value="C:mRNA cleavage and polyadenylation specificity factor complex"/>
    <property type="evidence" value="ECO:0007669"/>
    <property type="project" value="TreeGrafter"/>
</dbReference>
<evidence type="ECO:0000313" key="4">
    <source>
        <dbReference type="EMBL" id="KIW15756.1"/>
    </source>
</evidence>
<dbReference type="Pfam" id="PF00076">
    <property type="entry name" value="RRM_1"/>
    <property type="match status" value="1"/>
</dbReference>
<dbReference type="PANTHER" id="PTHR45735">
    <property type="entry name" value="CLEAVAGE STIMULATION FACTOR SUBUNIT 2"/>
    <property type="match status" value="1"/>
</dbReference>
<feature type="compositionally biased region" description="Pro residues" evidence="2">
    <location>
        <begin position="202"/>
        <end position="250"/>
    </location>
</feature>
<dbReference type="HOGENOM" id="CLU_028601_0_1_1"/>
<sequence length="293" mass="31796">MAPGQSRSVFVGNIPFNLSEEYIVKILNYAGTVVKFRLMTNPDTGKSKGFGFADFQDADSAANAVRNLNDFEIEGRKIRVDWPHNNEKDSVPANYDQTSAAVADGFQPSGPNALPPLPPGVDLPPNLRATDAISQTLSNLSPPQLLDVLTQMKALAISDPARATSLLKTAPQLSFAIFQALILMNLVDPKVLAQVVEQAARPPQPAAIPPPQPTPQQYPPPMVPGQVPARPPPPPQQYAPPPVQQQPPPQAQAQLSQQEMIQQILAMDQRTIDSFSPTERAQIMQIRAQMGVR</sequence>
<dbReference type="InterPro" id="IPR025742">
    <property type="entry name" value="CSTF2_hinge"/>
</dbReference>
<dbReference type="InterPro" id="IPR035979">
    <property type="entry name" value="RBD_domain_sf"/>
</dbReference>
<dbReference type="SMART" id="SM00360">
    <property type="entry name" value="RRM"/>
    <property type="match status" value="1"/>
</dbReference>
<evidence type="ECO:0000256" key="2">
    <source>
        <dbReference type="SAM" id="MobiDB-lite"/>
    </source>
</evidence>
<name>A0A0D1YL28_9EURO</name>
<dbReference type="Gene3D" id="1.25.40.630">
    <property type="match status" value="1"/>
</dbReference>
<accession>A0A0D1YL28</accession>
<organism evidence="4 5">
    <name type="scientific">Exophiala spinifera</name>
    <dbReference type="NCBI Taxonomy" id="91928"/>
    <lineage>
        <taxon>Eukaryota</taxon>
        <taxon>Fungi</taxon>
        <taxon>Dikarya</taxon>
        <taxon>Ascomycota</taxon>
        <taxon>Pezizomycotina</taxon>
        <taxon>Eurotiomycetes</taxon>
        <taxon>Chaetothyriomycetidae</taxon>
        <taxon>Chaetothyriales</taxon>
        <taxon>Herpotrichiellaceae</taxon>
        <taxon>Exophiala</taxon>
    </lineage>
</organism>
<dbReference type="Pfam" id="PF14327">
    <property type="entry name" value="CSTF2_hinge"/>
    <property type="match status" value="1"/>
</dbReference>
<dbReference type="GO" id="GO:0031124">
    <property type="term" value="P:mRNA 3'-end processing"/>
    <property type="evidence" value="ECO:0007669"/>
    <property type="project" value="InterPro"/>
</dbReference>
<gene>
    <name evidence="4" type="ORF">PV08_05806</name>
</gene>
<dbReference type="InterPro" id="IPR000504">
    <property type="entry name" value="RRM_dom"/>
</dbReference>
<dbReference type="Proteomes" id="UP000053328">
    <property type="component" value="Unassembled WGS sequence"/>
</dbReference>
<dbReference type="Gene3D" id="3.30.70.330">
    <property type="match status" value="1"/>
</dbReference>
<evidence type="ECO:0000313" key="5">
    <source>
        <dbReference type="Proteomes" id="UP000053328"/>
    </source>
</evidence>
<dbReference type="VEuPathDB" id="FungiDB:PV08_05806"/>
<reference evidence="4 5" key="1">
    <citation type="submission" date="2015-01" db="EMBL/GenBank/DDBJ databases">
        <title>The Genome Sequence of Exophiala spinifera CBS89968.</title>
        <authorList>
            <consortium name="The Broad Institute Genomics Platform"/>
            <person name="Cuomo C."/>
            <person name="de Hoog S."/>
            <person name="Gorbushina A."/>
            <person name="Stielow B."/>
            <person name="Teixiera M."/>
            <person name="Abouelleil A."/>
            <person name="Chapman S.B."/>
            <person name="Priest M."/>
            <person name="Young S.K."/>
            <person name="Wortman J."/>
            <person name="Nusbaum C."/>
            <person name="Birren B."/>
        </authorList>
    </citation>
    <scope>NUCLEOTIDE SEQUENCE [LARGE SCALE GENOMIC DNA]</scope>
    <source>
        <strain evidence="4 5">CBS 89968</strain>
    </source>
</reference>
<feature type="region of interest" description="Disordered" evidence="2">
    <location>
        <begin position="202"/>
        <end position="258"/>
    </location>
</feature>
<evidence type="ECO:0000259" key="3">
    <source>
        <dbReference type="PROSITE" id="PS50102"/>
    </source>
</evidence>
<protein>
    <recommendedName>
        <fullName evidence="3">RRM domain-containing protein</fullName>
    </recommendedName>
</protein>
<dbReference type="AlphaFoldDB" id="A0A0D1YL28"/>
<proteinExistence type="predicted"/>
<dbReference type="EMBL" id="KN847495">
    <property type="protein sequence ID" value="KIW15756.1"/>
    <property type="molecule type" value="Genomic_DNA"/>
</dbReference>
<dbReference type="SUPFAM" id="SSF54928">
    <property type="entry name" value="RNA-binding domain, RBD"/>
    <property type="match status" value="1"/>
</dbReference>
<dbReference type="InterPro" id="IPR026896">
    <property type="entry name" value="CSTF_C"/>
</dbReference>
<dbReference type="PANTHER" id="PTHR45735:SF2">
    <property type="entry name" value="CLEAVAGE STIMULATION FACTOR SUBUNIT 2"/>
    <property type="match status" value="1"/>
</dbReference>
<evidence type="ECO:0000256" key="1">
    <source>
        <dbReference type="PROSITE-ProRule" id="PRU00176"/>
    </source>
</evidence>
<keyword evidence="1" id="KW-0694">RNA-binding</keyword>
<keyword evidence="5" id="KW-1185">Reference proteome</keyword>
<dbReference type="PROSITE" id="PS50102">
    <property type="entry name" value="RRM"/>
    <property type="match status" value="1"/>
</dbReference>
<dbReference type="RefSeq" id="XP_016235972.1">
    <property type="nucleotide sequence ID" value="XM_016380145.1"/>
</dbReference>